<keyword evidence="1" id="KW-0677">Repeat</keyword>
<dbReference type="PROSITE" id="PS50005">
    <property type="entry name" value="TPR"/>
    <property type="match status" value="1"/>
</dbReference>
<name>A0A815VJ57_ADIRI</name>
<organism evidence="4 5">
    <name type="scientific">Adineta ricciae</name>
    <name type="common">Rotifer</name>
    <dbReference type="NCBI Taxonomy" id="249248"/>
    <lineage>
        <taxon>Eukaryota</taxon>
        <taxon>Metazoa</taxon>
        <taxon>Spiralia</taxon>
        <taxon>Gnathifera</taxon>
        <taxon>Rotifera</taxon>
        <taxon>Eurotatoria</taxon>
        <taxon>Bdelloidea</taxon>
        <taxon>Adinetida</taxon>
        <taxon>Adinetidae</taxon>
        <taxon>Adineta</taxon>
    </lineage>
</organism>
<evidence type="ECO:0000256" key="1">
    <source>
        <dbReference type="ARBA" id="ARBA00022737"/>
    </source>
</evidence>
<dbReference type="Proteomes" id="UP000663852">
    <property type="component" value="Unassembled WGS sequence"/>
</dbReference>
<evidence type="ECO:0000256" key="2">
    <source>
        <dbReference type="ARBA" id="ARBA00022803"/>
    </source>
</evidence>
<protein>
    <submittedName>
        <fullName evidence="4">Uncharacterized protein</fullName>
    </submittedName>
</protein>
<dbReference type="OrthoDB" id="7103806at2759"/>
<dbReference type="EMBL" id="CAJNOJ010000882">
    <property type="protein sequence ID" value="CAF1531147.1"/>
    <property type="molecule type" value="Genomic_DNA"/>
</dbReference>
<keyword evidence="2 3" id="KW-0802">TPR repeat</keyword>
<dbReference type="PANTHER" id="PTHR45641">
    <property type="entry name" value="TETRATRICOPEPTIDE REPEAT PROTEIN (AFU_ORTHOLOGUE AFUA_6G03870)"/>
    <property type="match status" value="1"/>
</dbReference>
<accession>A0A815VJ57</accession>
<dbReference type="InterPro" id="IPR011990">
    <property type="entry name" value="TPR-like_helical_dom_sf"/>
</dbReference>
<sequence>MYADSNDPRVVTSYSNIGVVYQYQEDYPKALEYHIRALETRLKPLPDSHQEQAASYTNIGDVYISIDLR</sequence>
<dbReference type="AlphaFoldDB" id="A0A815VJ57"/>
<dbReference type="SUPFAM" id="SSF48452">
    <property type="entry name" value="TPR-like"/>
    <property type="match status" value="1"/>
</dbReference>
<dbReference type="InterPro" id="IPR019734">
    <property type="entry name" value="TPR_rpt"/>
</dbReference>
<feature type="repeat" description="TPR" evidence="3">
    <location>
        <begin position="11"/>
        <end position="44"/>
    </location>
</feature>
<proteinExistence type="predicted"/>
<gene>
    <name evidence="4" type="ORF">EDS130_LOCUS44583</name>
</gene>
<dbReference type="PANTHER" id="PTHR45641:SF1">
    <property type="entry name" value="AAA+ ATPASE DOMAIN-CONTAINING PROTEIN"/>
    <property type="match status" value="1"/>
</dbReference>
<dbReference type="Pfam" id="PF13424">
    <property type="entry name" value="TPR_12"/>
    <property type="match status" value="1"/>
</dbReference>
<dbReference type="Gene3D" id="1.25.40.10">
    <property type="entry name" value="Tetratricopeptide repeat domain"/>
    <property type="match status" value="1"/>
</dbReference>
<reference evidence="4" key="1">
    <citation type="submission" date="2021-02" db="EMBL/GenBank/DDBJ databases">
        <authorList>
            <person name="Nowell W R."/>
        </authorList>
    </citation>
    <scope>NUCLEOTIDE SEQUENCE</scope>
</reference>
<evidence type="ECO:0000313" key="4">
    <source>
        <dbReference type="EMBL" id="CAF1531147.1"/>
    </source>
</evidence>
<evidence type="ECO:0000313" key="5">
    <source>
        <dbReference type="Proteomes" id="UP000663852"/>
    </source>
</evidence>
<comment type="caution">
    <text evidence="4">The sequence shown here is derived from an EMBL/GenBank/DDBJ whole genome shotgun (WGS) entry which is preliminary data.</text>
</comment>
<evidence type="ECO:0000256" key="3">
    <source>
        <dbReference type="PROSITE-ProRule" id="PRU00339"/>
    </source>
</evidence>